<dbReference type="AlphaFoldDB" id="K5X0D5"/>
<feature type="region of interest" description="Disordered" evidence="1">
    <location>
        <begin position="52"/>
        <end position="105"/>
    </location>
</feature>
<accession>K5X0D5</accession>
<dbReference type="RefSeq" id="XP_007328710.1">
    <property type="nucleotide sequence ID" value="XM_007328648.1"/>
</dbReference>
<dbReference type="Proteomes" id="UP000008493">
    <property type="component" value="Unassembled WGS sequence"/>
</dbReference>
<evidence type="ECO:0000256" key="1">
    <source>
        <dbReference type="SAM" id="MobiDB-lite"/>
    </source>
</evidence>
<dbReference type="HOGENOM" id="CLU_705894_0_0_1"/>
<dbReference type="GeneID" id="18826638"/>
<dbReference type="KEGG" id="abp:AGABI1DRAFT127271"/>
<keyword evidence="3" id="KW-1185">Reference proteome</keyword>
<feature type="region of interest" description="Disordered" evidence="1">
    <location>
        <begin position="366"/>
        <end position="391"/>
    </location>
</feature>
<organism evidence="2 3">
    <name type="scientific">Agaricus bisporus var. burnettii (strain JB137-S8 / ATCC MYA-4627 / FGSC 10392)</name>
    <name type="common">White button mushroom</name>
    <dbReference type="NCBI Taxonomy" id="597362"/>
    <lineage>
        <taxon>Eukaryota</taxon>
        <taxon>Fungi</taxon>
        <taxon>Dikarya</taxon>
        <taxon>Basidiomycota</taxon>
        <taxon>Agaricomycotina</taxon>
        <taxon>Agaricomycetes</taxon>
        <taxon>Agaricomycetidae</taxon>
        <taxon>Agaricales</taxon>
        <taxon>Agaricineae</taxon>
        <taxon>Agaricaceae</taxon>
        <taxon>Agaricus</taxon>
    </lineage>
</organism>
<evidence type="ECO:0000313" key="3">
    <source>
        <dbReference type="Proteomes" id="UP000008493"/>
    </source>
</evidence>
<reference evidence="3" key="1">
    <citation type="journal article" date="2012" name="Proc. Natl. Acad. Sci. U.S.A.">
        <title>Genome sequence of the button mushroom Agaricus bisporus reveals mechanisms governing adaptation to a humic-rich ecological niche.</title>
        <authorList>
            <person name="Morin E."/>
            <person name="Kohler A."/>
            <person name="Baker A.R."/>
            <person name="Foulongne-Oriol M."/>
            <person name="Lombard V."/>
            <person name="Nagy L.G."/>
            <person name="Ohm R.A."/>
            <person name="Patyshakuliyeva A."/>
            <person name="Brun A."/>
            <person name="Aerts A.L."/>
            <person name="Bailey A.M."/>
            <person name="Billette C."/>
            <person name="Coutinho P.M."/>
            <person name="Deakin G."/>
            <person name="Doddapaneni H."/>
            <person name="Floudas D."/>
            <person name="Grimwood J."/>
            <person name="Hilden K."/>
            <person name="Kuees U."/>
            <person name="LaButti K.M."/>
            <person name="Lapidus A."/>
            <person name="Lindquist E.A."/>
            <person name="Lucas S.M."/>
            <person name="Murat C."/>
            <person name="Riley R.W."/>
            <person name="Salamov A.A."/>
            <person name="Schmutz J."/>
            <person name="Subramanian V."/>
            <person name="Woesten H.A.B."/>
            <person name="Xu J."/>
            <person name="Eastwood D.C."/>
            <person name="Foster G.D."/>
            <person name="Sonnenberg A.S."/>
            <person name="Cullen D."/>
            <person name="de Vries R.P."/>
            <person name="Lundell T."/>
            <person name="Hibbett D.S."/>
            <person name="Henrissat B."/>
            <person name="Burton K.S."/>
            <person name="Kerrigan R.W."/>
            <person name="Challen M.P."/>
            <person name="Grigoriev I.V."/>
            <person name="Martin F."/>
        </authorList>
    </citation>
    <scope>NUCLEOTIDE SEQUENCE [LARGE SCALE GENOMIC DNA]</scope>
    <source>
        <strain evidence="3">JB137-S8 / ATCC MYA-4627 / FGSC 10392</strain>
    </source>
</reference>
<dbReference type="InParanoid" id="K5X0D5"/>
<name>K5X0D5_AGABU</name>
<sequence length="391" mass="44616">MDADVGFAHKVNTDVYSDAQDLIVRHIKMIYAELNEDLKHGSRGTDLEPLSMPFHCLSEPDPLHYEPRQQSSIHTHQYPPQAEPQPQPQPQPQPPSIHPTTGLWNPAFPEAWVPEIRVESQSVYLNDCDGQDFGNGRHPHGHTPGPALRELDIPDTTTLSPSVRGYPDIAQEATPIAELQSATQRDTTRKTPGPRPHKSLPPLPSWPRTDENSRLLSGFLRKEPCSSHPQYERYQSGNRADDITRRAFEPLPHSGNHDPAPDNLNQDISVDNFTLKEVMIRILHWIEACQKRLRGFPGETIANFRRALDAIPPEIKLEERHLPQLIKLARRLERFYWRIMRHEDFEYIRSACGGAQQRVETWSTNLRSPPSERHVGHGAGNLKSAIRETRY</sequence>
<feature type="region of interest" description="Disordered" evidence="1">
    <location>
        <begin position="129"/>
        <end position="211"/>
    </location>
</feature>
<gene>
    <name evidence="2" type="ORF">AGABI1DRAFT_127271</name>
</gene>
<dbReference type="OMA" id="RIMRHED"/>
<protein>
    <submittedName>
        <fullName evidence="2">Uncharacterized protein</fullName>
    </submittedName>
</protein>
<feature type="compositionally biased region" description="Pro residues" evidence="1">
    <location>
        <begin position="81"/>
        <end position="97"/>
    </location>
</feature>
<dbReference type="EMBL" id="JH971388">
    <property type="protein sequence ID" value="EKM81256.1"/>
    <property type="molecule type" value="Genomic_DNA"/>
</dbReference>
<evidence type="ECO:0000313" key="2">
    <source>
        <dbReference type="EMBL" id="EKM81256.1"/>
    </source>
</evidence>
<proteinExistence type="predicted"/>